<evidence type="ECO:0000256" key="11">
    <source>
        <dbReference type="SAM" id="MobiDB-lite"/>
    </source>
</evidence>
<dbReference type="AlphaFoldDB" id="A0A2R9CSU1"/>
<dbReference type="GO" id="GO:0106070">
    <property type="term" value="P:regulation of adenylate cyclase-activating G protein-coupled receptor signaling pathway"/>
    <property type="evidence" value="ECO:0007669"/>
    <property type="project" value="Ensembl"/>
</dbReference>
<dbReference type="GO" id="GO:0006198">
    <property type="term" value="P:cAMP catabolic process"/>
    <property type="evidence" value="ECO:0007669"/>
    <property type="project" value="UniProtKB-UniPathway"/>
</dbReference>
<feature type="region of interest" description="Disordered" evidence="11">
    <location>
        <begin position="1"/>
        <end position="128"/>
    </location>
</feature>
<dbReference type="GO" id="GO:0048471">
    <property type="term" value="C:perinuclear region of cytoplasm"/>
    <property type="evidence" value="ECO:0007669"/>
    <property type="project" value="Ensembl"/>
</dbReference>
<dbReference type="EMBL" id="AJFE02029611">
    <property type="status" value="NOT_ANNOTATED_CDS"/>
    <property type="molecule type" value="Genomic_DNA"/>
</dbReference>
<evidence type="ECO:0000256" key="9">
    <source>
        <dbReference type="PIRSR" id="PIRSR623088-3"/>
    </source>
</evidence>
<sequence length="793" mass="87419">MEPPTVPSERSLSLSLPGPREGQATLKPPPQHLWRQPRTPIRIQQRGYSDSAERAEPERQPHRPIERADAMDTSDRPGLRTTRMSWPSSFHGTGTGSGGAGGGSSRRFEAENGPTPSPGRSPLDSQASPGLVLHAGAATSQRRESFLYRSDSDYDMSPKTMSRNSSVTSEAHAEDLIVTPFAQVLASLRSVRSNFSLLTNVPVPSNKRSPLGGPTPVCKATLSEETCQQLARETLEELDWCLEQLETMQTYRSVSEMASHKFKRMLNRELTHLSEMSRSGNQVSEYISTTFLDKQNEVEIPSPTMKEREKQQAPRPRPSQPPPPPVPHLQPMSQITGVKKLMHSNSLNNSNIPRFGVKTDQEELLAQELENLNKWGLNIFCVSDYAGGRSLTCIMYMIFQERDLLKKFRIPVDTMVTYMLTLEDHYHADVAYHNSLHAADVLQSTHVLLATPALDAVFTDLEILAALFAAAIHDVDHPGVSNQFLINTVLRNMVHCADLSNPTKPLELYRQWTDRIMAEFFQQGDRERERGMEISPMCDKHTASVEKSQVGFIDYIVHPLWETWADLVHPDAQEILDTLEDNRDWYYSAIRQSPSPPPEEESRGPGHPPPPDKFQFELTLEEEEEEEISMAQIPCTAQEALTAQGLSGAEEALDATIAWEASPAQESLEVMAQEASLEAELEEVYLTQQAQSTGSAPVAQDEFSSQEEFVVAVSHSSPSALALQSPLLPAWRTLSVSEHAPGLPGLPSTAAKVEAQREHQAAKRACSACAGTFGEDTSALPAPGGGGSGGDPT</sequence>
<feature type="compositionally biased region" description="Low complexity" evidence="11">
    <location>
        <begin position="36"/>
        <end position="46"/>
    </location>
</feature>
<dbReference type="EMBL" id="AJFE02029612">
    <property type="status" value="NOT_ANNOTATED_CDS"/>
    <property type="molecule type" value="Genomic_DNA"/>
</dbReference>
<dbReference type="InterPro" id="IPR023174">
    <property type="entry name" value="PDEase_CS"/>
</dbReference>
<feature type="region of interest" description="Disordered" evidence="11">
    <location>
        <begin position="589"/>
        <end position="613"/>
    </location>
</feature>
<feature type="region of interest" description="Disordered" evidence="11">
    <location>
        <begin position="294"/>
        <end position="331"/>
    </location>
</feature>
<dbReference type="GO" id="GO:0046872">
    <property type="term" value="F:metal ion binding"/>
    <property type="evidence" value="ECO:0007669"/>
    <property type="project" value="UniProtKB-KW"/>
</dbReference>
<dbReference type="EC" id="3.1.4.-" evidence="10"/>
<evidence type="ECO:0000256" key="3">
    <source>
        <dbReference type="ARBA" id="ARBA00022723"/>
    </source>
</evidence>
<proteinExistence type="inferred from homology"/>
<dbReference type="InterPro" id="IPR002073">
    <property type="entry name" value="PDEase_catalytic_dom"/>
</dbReference>
<feature type="compositionally biased region" description="Basic and acidic residues" evidence="11">
    <location>
        <begin position="51"/>
        <end position="78"/>
    </location>
</feature>
<dbReference type="PROSITE" id="PS51845">
    <property type="entry name" value="PDEASE_I_2"/>
    <property type="match status" value="2"/>
</dbReference>
<dbReference type="GO" id="GO:0030552">
    <property type="term" value="F:cAMP binding"/>
    <property type="evidence" value="ECO:0007669"/>
    <property type="project" value="Ensembl"/>
</dbReference>
<dbReference type="Gene3D" id="1.10.1300.10">
    <property type="entry name" value="3'5'-cyclic nucleotide phosphodiesterase, catalytic domain"/>
    <property type="match status" value="2"/>
</dbReference>
<dbReference type="InterPro" id="IPR036971">
    <property type="entry name" value="PDEase_catalytic_dom_sf"/>
</dbReference>
<dbReference type="GO" id="GO:0141161">
    <property type="term" value="P:regulation of cAMP/PKA signal transduction"/>
    <property type="evidence" value="ECO:0007669"/>
    <property type="project" value="Ensembl"/>
</dbReference>
<dbReference type="Pfam" id="PF18100">
    <property type="entry name" value="PDE4_UCR"/>
    <property type="match status" value="1"/>
</dbReference>
<feature type="binding site" evidence="8">
    <location>
        <position position="549"/>
    </location>
    <ligand>
        <name>AMP</name>
        <dbReference type="ChEBI" id="CHEBI:456215"/>
    </ligand>
</feature>
<evidence type="ECO:0000256" key="10">
    <source>
        <dbReference type="RuleBase" id="RU363067"/>
    </source>
</evidence>
<keyword evidence="14" id="KW-1185">Reference proteome</keyword>
<comment type="catalytic activity">
    <reaction evidence="6">
        <text>3',5'-cyclic AMP + H2O = AMP + H(+)</text>
        <dbReference type="Rhea" id="RHEA:25277"/>
        <dbReference type="ChEBI" id="CHEBI:15377"/>
        <dbReference type="ChEBI" id="CHEBI:15378"/>
        <dbReference type="ChEBI" id="CHEBI:58165"/>
        <dbReference type="ChEBI" id="CHEBI:456215"/>
        <dbReference type="EC" id="3.1.4.53"/>
    </reaction>
    <physiologicalReaction direction="left-to-right" evidence="6">
        <dbReference type="Rhea" id="RHEA:25278"/>
    </physiologicalReaction>
</comment>
<dbReference type="UniPathway" id="UPA00762">
    <property type="reaction ID" value="UER00747"/>
</dbReference>
<feature type="domain" description="PDEase" evidence="12">
    <location>
        <begin position="357"/>
        <end position="507"/>
    </location>
</feature>
<comment type="cofactor">
    <cofactor evidence="10">
        <name>a divalent metal cation</name>
        <dbReference type="ChEBI" id="CHEBI:60240"/>
    </cofactor>
    <text evidence="10">Binds 2 divalent metal cations per subunit. Site 1 may preferentially bind zinc ions, while site 2 has a preference for magnesium and/or manganese ions.</text>
</comment>
<dbReference type="EMBL" id="AJFE02029605">
    <property type="status" value="NOT_ANNOTATED_CDS"/>
    <property type="molecule type" value="Genomic_DNA"/>
</dbReference>
<evidence type="ECO:0000256" key="6">
    <source>
        <dbReference type="ARBA" id="ARBA00033681"/>
    </source>
</evidence>
<reference evidence="13" key="3">
    <citation type="submission" date="2025-09" db="UniProtKB">
        <authorList>
            <consortium name="Ensembl"/>
        </authorList>
    </citation>
    <scope>IDENTIFICATION</scope>
</reference>
<dbReference type="EMBL" id="AJFE02029606">
    <property type="status" value="NOT_ANNOTATED_CDS"/>
    <property type="molecule type" value="Genomic_DNA"/>
</dbReference>
<dbReference type="PRINTS" id="PR00387">
    <property type="entry name" value="PDIESTERASE1"/>
</dbReference>
<accession>A0A2R9CSU1</accession>
<reference evidence="13" key="2">
    <citation type="submission" date="2025-08" db="UniProtKB">
        <authorList>
            <consortium name="Ensembl"/>
        </authorList>
    </citation>
    <scope>IDENTIFICATION</scope>
</reference>
<feature type="compositionally biased region" description="Pro residues" evidence="11">
    <location>
        <begin position="315"/>
        <end position="328"/>
    </location>
</feature>
<keyword evidence="5" id="KW-0114">cAMP</keyword>
<dbReference type="SUPFAM" id="SSF109604">
    <property type="entry name" value="HD-domain/PDEase-like"/>
    <property type="match status" value="1"/>
</dbReference>
<protein>
    <recommendedName>
        <fullName evidence="10">Phosphodiesterase</fullName>
        <ecNumber evidence="10">3.1.4.-</ecNumber>
    </recommendedName>
</protein>
<dbReference type="EMBL" id="AJFE02029613">
    <property type="status" value="NOT_ANNOTATED_CDS"/>
    <property type="molecule type" value="Genomic_DNA"/>
</dbReference>
<dbReference type="Pfam" id="PF00233">
    <property type="entry name" value="PDEase_I"/>
    <property type="match status" value="2"/>
</dbReference>
<comment type="similarity">
    <text evidence="2">Belongs to the cyclic nucleotide phosphodiesterase family. PDE4 subfamily.</text>
</comment>
<feature type="binding site" evidence="9">
    <location>
        <position position="437"/>
    </location>
    <ligand>
        <name>Zn(2+)</name>
        <dbReference type="ChEBI" id="CHEBI:29105"/>
        <label>1</label>
    </ligand>
</feature>
<feature type="binding site" evidence="8">
    <location>
        <position position="474"/>
    </location>
    <ligand>
        <name>AMP</name>
        <dbReference type="ChEBI" id="CHEBI:456215"/>
    </ligand>
</feature>
<reference evidence="13 14" key="1">
    <citation type="journal article" date="2012" name="Nature">
        <title>The bonobo genome compared with the chimpanzee and human genomes.</title>
        <authorList>
            <person name="Prufer K."/>
            <person name="Munch K."/>
            <person name="Hellmann I."/>
            <person name="Akagi K."/>
            <person name="Miller J.R."/>
            <person name="Walenz B."/>
            <person name="Koren S."/>
            <person name="Sutton G."/>
            <person name="Kodira C."/>
            <person name="Winer R."/>
            <person name="Knight J.R."/>
            <person name="Mullikin J.C."/>
            <person name="Meader S.J."/>
            <person name="Ponting C.P."/>
            <person name="Lunter G."/>
            <person name="Higashino S."/>
            <person name="Hobolth A."/>
            <person name="Dutheil J."/>
            <person name="Karakoc E."/>
            <person name="Alkan C."/>
            <person name="Sajjadian S."/>
            <person name="Catacchio C.R."/>
            <person name="Ventura M."/>
            <person name="Marques-Bonet T."/>
            <person name="Eichler E.E."/>
            <person name="Andre C."/>
            <person name="Atencia R."/>
            <person name="Mugisha L."/>
            <person name="Junhold J."/>
            <person name="Patterson N."/>
            <person name="Siebauer M."/>
            <person name="Good J.M."/>
            <person name="Fischer A."/>
            <person name="Ptak S.E."/>
            <person name="Lachmann M."/>
            <person name="Symer D.E."/>
            <person name="Mailund T."/>
            <person name="Schierup M.H."/>
            <person name="Andres A.M."/>
            <person name="Kelso J."/>
            <person name="Paabo S."/>
        </authorList>
    </citation>
    <scope>NUCLEOTIDE SEQUENCE [LARGE SCALE GENOMIC DNA]</scope>
</reference>
<evidence type="ECO:0000256" key="7">
    <source>
        <dbReference type="PIRSR" id="PIRSR623088-1"/>
    </source>
</evidence>
<evidence type="ECO:0000256" key="4">
    <source>
        <dbReference type="ARBA" id="ARBA00022801"/>
    </source>
</evidence>
<dbReference type="GO" id="GO:0005886">
    <property type="term" value="C:plasma membrane"/>
    <property type="evidence" value="ECO:0007669"/>
    <property type="project" value="Ensembl"/>
</dbReference>
<feature type="binding site" evidence="8">
    <location>
        <position position="498"/>
    </location>
    <ligand>
        <name>AMP</name>
        <dbReference type="ChEBI" id="CHEBI:456215"/>
    </ligand>
</feature>
<feature type="compositionally biased region" description="Gly residues" evidence="11">
    <location>
        <begin position="783"/>
        <end position="793"/>
    </location>
</feature>
<gene>
    <name evidence="13" type="primary">PDE4A</name>
</gene>
<dbReference type="InterPro" id="IPR023088">
    <property type="entry name" value="PDEase"/>
</dbReference>
<dbReference type="STRING" id="9597.ENSPPAP00000042582"/>
<dbReference type="GO" id="GO:0005654">
    <property type="term" value="C:nucleoplasm"/>
    <property type="evidence" value="ECO:0007669"/>
    <property type="project" value="Ensembl"/>
</dbReference>
<comment type="pathway">
    <text evidence="1">Purine metabolism; 3',5'-cyclic AMP degradation; AMP from 3',5'-cyclic AMP: step 1/1.</text>
</comment>
<dbReference type="GO" id="GO:0005829">
    <property type="term" value="C:cytosol"/>
    <property type="evidence" value="ECO:0007669"/>
    <property type="project" value="Ensembl"/>
</dbReference>
<evidence type="ECO:0000256" key="2">
    <source>
        <dbReference type="ARBA" id="ARBA00009517"/>
    </source>
</evidence>
<dbReference type="GO" id="GO:0007608">
    <property type="term" value="P:sensory perception of smell"/>
    <property type="evidence" value="ECO:0007669"/>
    <property type="project" value="Ensembl"/>
</dbReference>
<evidence type="ECO:0000313" key="13">
    <source>
        <dbReference type="Ensembl" id="ENSPPAP00000042582.1"/>
    </source>
</evidence>
<evidence type="ECO:0000256" key="1">
    <source>
        <dbReference type="ARBA" id="ARBA00004703"/>
    </source>
</evidence>
<keyword evidence="4 10" id="KW-0378">Hydrolase</keyword>
<feature type="binding site" evidence="9">
    <location>
        <position position="498"/>
    </location>
    <ligand>
        <name>Zn(2+)</name>
        <dbReference type="ChEBI" id="CHEBI:29105"/>
        <label>1</label>
    </ligand>
</feature>
<dbReference type="InterPro" id="IPR040844">
    <property type="entry name" value="PDE4_UCR"/>
</dbReference>
<feature type="domain" description="PDEase" evidence="12">
    <location>
        <begin position="508"/>
        <end position="593"/>
    </location>
</feature>
<dbReference type="EMBL" id="AJFE02029609">
    <property type="status" value="NOT_ANNOTATED_CDS"/>
    <property type="molecule type" value="Genomic_DNA"/>
</dbReference>
<feature type="compositionally biased region" description="Gly residues" evidence="11">
    <location>
        <begin position="93"/>
        <end position="104"/>
    </location>
</feature>
<feature type="binding site" evidence="9">
    <location>
        <position position="473"/>
    </location>
    <ligand>
        <name>Zn(2+)</name>
        <dbReference type="ChEBI" id="CHEBI:29105"/>
        <label>1</label>
    </ligand>
</feature>
<dbReference type="Proteomes" id="UP000240080">
    <property type="component" value="Chromosome 19"/>
</dbReference>
<evidence type="ECO:0000256" key="8">
    <source>
        <dbReference type="PIRSR" id="PIRSR623088-2"/>
    </source>
</evidence>
<feature type="binding site" evidence="9">
    <location>
        <position position="474"/>
    </location>
    <ligand>
        <name>Zn(2+)</name>
        <dbReference type="ChEBI" id="CHEBI:29105"/>
        <label>2</label>
    </ligand>
</feature>
<name>A0A2R9CSU1_PANPA</name>
<dbReference type="EMBL" id="AJFE02029614">
    <property type="status" value="NOT_ANNOTATED_CDS"/>
    <property type="molecule type" value="Genomic_DNA"/>
</dbReference>
<evidence type="ECO:0000313" key="14">
    <source>
        <dbReference type="Proteomes" id="UP000240080"/>
    </source>
</evidence>
<evidence type="ECO:0000256" key="5">
    <source>
        <dbReference type="ARBA" id="ARBA00023149"/>
    </source>
</evidence>
<evidence type="ECO:0000259" key="12">
    <source>
        <dbReference type="PROSITE" id="PS51845"/>
    </source>
</evidence>
<dbReference type="GeneTree" id="ENSGT00940000159788"/>
<organism evidence="13 14">
    <name type="scientific">Pan paniscus</name>
    <name type="common">Pygmy chimpanzee</name>
    <name type="synonym">Bonobo</name>
    <dbReference type="NCBI Taxonomy" id="9597"/>
    <lineage>
        <taxon>Eukaryota</taxon>
        <taxon>Metazoa</taxon>
        <taxon>Chordata</taxon>
        <taxon>Craniata</taxon>
        <taxon>Vertebrata</taxon>
        <taxon>Euteleostomi</taxon>
        <taxon>Mammalia</taxon>
        <taxon>Eutheria</taxon>
        <taxon>Euarchontoglires</taxon>
        <taxon>Primates</taxon>
        <taxon>Haplorrhini</taxon>
        <taxon>Catarrhini</taxon>
        <taxon>Hominidae</taxon>
        <taxon>Pan</taxon>
    </lineage>
</organism>
<dbReference type="InterPro" id="IPR003607">
    <property type="entry name" value="HD/PDEase_dom"/>
</dbReference>
<dbReference type="PROSITE" id="PS00126">
    <property type="entry name" value="PDEASE_I_1"/>
    <property type="match status" value="1"/>
</dbReference>
<dbReference type="Bgee" id="ENSPPAG00000043851">
    <property type="expression patterns" value="Expressed in prefrontal cortex and 6 other cell types or tissues"/>
</dbReference>
<dbReference type="GO" id="GO:0004115">
    <property type="term" value="F:3',5'-cyclic-AMP phosphodiesterase activity"/>
    <property type="evidence" value="ECO:0007669"/>
    <property type="project" value="UniProtKB-EC"/>
</dbReference>
<feature type="active site" description="Proton donor" evidence="7">
    <location>
        <position position="433"/>
    </location>
</feature>
<feature type="region of interest" description="Disordered" evidence="11">
    <location>
        <begin position="773"/>
        <end position="793"/>
    </location>
</feature>
<dbReference type="GO" id="GO:0071466">
    <property type="term" value="P:cellular response to xenobiotic stimulus"/>
    <property type="evidence" value="ECO:0007669"/>
    <property type="project" value="Ensembl"/>
</dbReference>
<dbReference type="SMART" id="SM00471">
    <property type="entry name" value="HDc"/>
    <property type="match status" value="1"/>
</dbReference>
<keyword evidence="3 9" id="KW-0479">Metal-binding</keyword>
<dbReference type="EMBL" id="AJFE02029608">
    <property type="status" value="NOT_ANNOTATED_CDS"/>
    <property type="molecule type" value="Genomic_DNA"/>
</dbReference>
<feature type="binding site" evidence="9">
    <location>
        <position position="474"/>
    </location>
    <ligand>
        <name>Zn(2+)</name>
        <dbReference type="ChEBI" id="CHEBI:29105"/>
        <label>1</label>
    </ligand>
</feature>
<dbReference type="GO" id="GO:0007165">
    <property type="term" value="P:signal transduction"/>
    <property type="evidence" value="ECO:0007669"/>
    <property type="project" value="InterPro"/>
</dbReference>
<dbReference type="PANTHER" id="PTHR11347">
    <property type="entry name" value="CYCLIC NUCLEOTIDE PHOSPHODIESTERASE"/>
    <property type="match status" value="1"/>
</dbReference>
<dbReference type="Ensembl" id="ENSPPAT00000065512.1">
    <property type="protein sequence ID" value="ENSPPAP00000042582.1"/>
    <property type="gene ID" value="ENSPPAG00000043851.1"/>
</dbReference>
<dbReference type="EMBL" id="AJFE02029610">
    <property type="status" value="NOT_ANNOTATED_CDS"/>
    <property type="molecule type" value="Genomic_DNA"/>
</dbReference>
<feature type="binding site" evidence="8">
    <location>
        <begin position="433"/>
        <end position="437"/>
    </location>
    <ligand>
        <name>AMP</name>
        <dbReference type="ChEBI" id="CHEBI:456215"/>
    </ligand>
</feature>
<dbReference type="EMBL" id="AJFE02029607">
    <property type="status" value="NOT_ANNOTATED_CDS"/>
    <property type="molecule type" value="Genomic_DNA"/>
</dbReference>